<dbReference type="PANTHER" id="PTHR32309:SF13">
    <property type="entry name" value="FERRIC ENTEROBACTIN TRANSPORT PROTEIN FEPE"/>
    <property type="match status" value="1"/>
</dbReference>
<dbReference type="InterPro" id="IPR027417">
    <property type="entry name" value="P-loop_NTPase"/>
</dbReference>
<dbReference type="SUPFAM" id="SSF52540">
    <property type="entry name" value="P-loop containing nucleoside triphosphate hydrolases"/>
    <property type="match status" value="1"/>
</dbReference>
<evidence type="ECO:0008006" key="7">
    <source>
        <dbReference type="Google" id="ProtNLM"/>
    </source>
</evidence>
<dbReference type="PANTHER" id="PTHR32309">
    <property type="entry name" value="TYROSINE-PROTEIN KINASE"/>
    <property type="match status" value="1"/>
</dbReference>
<organism evidence="5 6">
    <name type="scientific">Blastopirellula marina</name>
    <dbReference type="NCBI Taxonomy" id="124"/>
    <lineage>
        <taxon>Bacteria</taxon>
        <taxon>Pseudomonadati</taxon>
        <taxon>Planctomycetota</taxon>
        <taxon>Planctomycetia</taxon>
        <taxon>Pirellulales</taxon>
        <taxon>Pirellulaceae</taxon>
        <taxon>Blastopirellula</taxon>
    </lineage>
</organism>
<dbReference type="Pfam" id="PF09140">
    <property type="entry name" value="MipZ"/>
    <property type="match status" value="1"/>
</dbReference>
<dbReference type="EMBL" id="PUHZ01000022">
    <property type="protein sequence ID" value="PQO43887.1"/>
    <property type="molecule type" value="Genomic_DNA"/>
</dbReference>
<dbReference type="GO" id="GO:0005886">
    <property type="term" value="C:plasma membrane"/>
    <property type="evidence" value="ECO:0007669"/>
    <property type="project" value="TreeGrafter"/>
</dbReference>
<evidence type="ECO:0000256" key="2">
    <source>
        <dbReference type="ARBA" id="ARBA00022840"/>
    </source>
</evidence>
<keyword evidence="2" id="KW-0067">ATP-binding</keyword>
<dbReference type="InterPro" id="IPR015223">
    <property type="entry name" value="MipZ"/>
</dbReference>
<evidence type="ECO:0000313" key="5">
    <source>
        <dbReference type="EMBL" id="PQO43887.1"/>
    </source>
</evidence>
<dbReference type="GO" id="GO:0005524">
    <property type="term" value="F:ATP binding"/>
    <property type="evidence" value="ECO:0007669"/>
    <property type="project" value="UniProtKB-KW"/>
</dbReference>
<evidence type="ECO:0000313" key="6">
    <source>
        <dbReference type="Proteomes" id="UP000237819"/>
    </source>
</evidence>
<keyword evidence="4" id="KW-0812">Transmembrane</keyword>
<dbReference type="InterPro" id="IPR005702">
    <property type="entry name" value="Wzc-like_C"/>
</dbReference>
<gene>
    <name evidence="5" type="ORF">C5Y93_22135</name>
</gene>
<dbReference type="RefSeq" id="WP_105337643.1">
    <property type="nucleotide sequence ID" value="NZ_PUHZ01000022.1"/>
</dbReference>
<proteinExistence type="predicted"/>
<evidence type="ECO:0000256" key="1">
    <source>
        <dbReference type="ARBA" id="ARBA00022741"/>
    </source>
</evidence>
<dbReference type="Gene3D" id="3.40.50.300">
    <property type="entry name" value="P-loop containing nucleotide triphosphate hydrolases"/>
    <property type="match status" value="1"/>
</dbReference>
<dbReference type="AlphaFoldDB" id="A0A2S8GHH2"/>
<dbReference type="Proteomes" id="UP000237819">
    <property type="component" value="Unassembled WGS sequence"/>
</dbReference>
<keyword evidence="3" id="KW-0175">Coiled coil</keyword>
<reference evidence="5 6" key="1">
    <citation type="submission" date="2018-02" db="EMBL/GenBank/DDBJ databases">
        <title>Comparative genomes isolates from brazilian mangrove.</title>
        <authorList>
            <person name="Araujo J.E."/>
            <person name="Taketani R.G."/>
            <person name="Silva M.C.P."/>
            <person name="Loureco M.V."/>
            <person name="Andreote F.D."/>
        </authorList>
    </citation>
    <scope>NUCLEOTIDE SEQUENCE [LARGE SCALE GENOMIC DNA]</scope>
    <source>
        <strain evidence="5 6">Nap-Phe MGV</strain>
    </source>
</reference>
<feature type="coiled-coil region" evidence="3">
    <location>
        <begin position="423"/>
        <end position="450"/>
    </location>
</feature>
<keyword evidence="4" id="KW-1133">Transmembrane helix</keyword>
<dbReference type="InterPro" id="IPR050445">
    <property type="entry name" value="Bact_polysacc_biosynth/exp"/>
</dbReference>
<protein>
    <recommendedName>
        <fullName evidence="7">AAA domain-containing protein</fullName>
    </recommendedName>
</protein>
<comment type="caution">
    <text evidence="5">The sequence shown here is derived from an EMBL/GenBank/DDBJ whole genome shotgun (WGS) entry which is preliminary data.</text>
</comment>
<accession>A0A2S8GHH2</accession>
<dbReference type="NCBIfam" id="TIGR01007">
    <property type="entry name" value="eps_fam"/>
    <property type="match status" value="1"/>
</dbReference>
<feature type="transmembrane region" description="Helical" evidence="4">
    <location>
        <begin position="55"/>
        <end position="76"/>
    </location>
</feature>
<dbReference type="CDD" id="cd05387">
    <property type="entry name" value="BY-kinase"/>
    <property type="match status" value="1"/>
</dbReference>
<dbReference type="OrthoDB" id="9775724at2"/>
<sequence>MSSSDLESDLPSLGGANYGIAPTATPLGGRGGQESGAEESGFDISKVFHSLRRQWLLASVLAVICAAPLAAIAWMAQSPIYTSSAFLRIAAADTPLVFETAENSVRYDFKTFKNTQRQLILTPFVLSKAISNEKVANLACIRDNATPVEWLKDQLKVGFPGEAEIMQISLNSTDRKSAQLLVNSVVEAYMAEVIESARSTRVYRLESLERVHHEAELKARNKRSDLRKLADTLGTSDSESLSLAQQGAVQHYGLVRNELVRVRFDLMRAEGELKLLAKARNTSPDGEVEAASLDAEVENAGGDADDAAVNAASPIPATTETHEVATSNFDVAPVEFEEMVANDARCNAILLELKNYELTKELLADESLAKYEVEQAEAIASLNSDLNERREHLRALMLERMSRGGSSKGPSVANSPSELPLRVAVLKAQEAELTKEVDELEDEVRTFGRTSVDVEMMRSEIDGLDAVVTQVGSEIERTKIELQGTPRITLLSEASMGAVQDKKKPLMITAMVGMMGLILPGGLLVWRDLMHQHVDDASAVSDGLGLEMLGSIPRLPRRVNAISPGRFEEQLRDSSDSVAAILSRRARLGQHQTLLVSSAMPREGKSSLTCHLAVSLVRAGYRVIAVDCDLRRPTLHRLFDAQPAPGFAEVLSGELDLTNAVQPTGVSGLDLLTAGSGDPSIARASATGKLNEVFSSLRADYDFVLVDAGPVLASCDTRILSQPEFVDGVILSVMKDYSQTFKVDQARGLLESFGARVLGTVLAGCTESVYYSKRVNV</sequence>
<dbReference type="GO" id="GO:0004713">
    <property type="term" value="F:protein tyrosine kinase activity"/>
    <property type="evidence" value="ECO:0007669"/>
    <property type="project" value="TreeGrafter"/>
</dbReference>
<evidence type="ECO:0000256" key="3">
    <source>
        <dbReference type="SAM" id="Coils"/>
    </source>
</evidence>
<evidence type="ECO:0000256" key="4">
    <source>
        <dbReference type="SAM" id="Phobius"/>
    </source>
</evidence>
<keyword evidence="4" id="KW-0472">Membrane</keyword>
<keyword evidence="1" id="KW-0547">Nucleotide-binding</keyword>
<name>A0A2S8GHH2_9BACT</name>